<dbReference type="PANTHER" id="PTHR43397:SF1">
    <property type="entry name" value="ERGOTHIONEINE BIOSYNTHESIS PROTEIN 1"/>
    <property type="match status" value="1"/>
</dbReference>
<dbReference type="PIRSF" id="PIRSF018005">
    <property type="entry name" value="UCP018005"/>
    <property type="match status" value="1"/>
</dbReference>
<evidence type="ECO:0000256" key="1">
    <source>
        <dbReference type="ARBA" id="ARBA00022603"/>
    </source>
</evidence>
<dbReference type="InterPro" id="IPR019257">
    <property type="entry name" value="MeTrfase_dom"/>
</dbReference>
<dbReference type="GO" id="GO:0032259">
    <property type="term" value="P:methylation"/>
    <property type="evidence" value="ECO:0007669"/>
    <property type="project" value="UniProtKB-KW"/>
</dbReference>
<dbReference type="NCBIfam" id="TIGR03438">
    <property type="entry name" value="egtD_ergothio"/>
    <property type="match status" value="1"/>
</dbReference>
<dbReference type="Gene3D" id="3.40.50.150">
    <property type="entry name" value="Vaccinia Virus protein VP39"/>
    <property type="match status" value="1"/>
</dbReference>
<dbReference type="InterPro" id="IPR035094">
    <property type="entry name" value="EgtD"/>
</dbReference>
<comment type="caution">
    <text evidence="5">The sequence shown here is derived from an EMBL/GenBank/DDBJ whole genome shotgun (WGS) entry which is preliminary data.</text>
</comment>
<evidence type="ECO:0000259" key="4">
    <source>
        <dbReference type="Pfam" id="PF10017"/>
    </source>
</evidence>
<accession>A0A0J6SB39</accession>
<feature type="domain" description="Histidine-specific methyltransferase SAM-dependent" evidence="4">
    <location>
        <begin position="26"/>
        <end position="324"/>
    </location>
</feature>
<dbReference type="AlphaFoldDB" id="A0A0J6SB39"/>
<dbReference type="Proteomes" id="UP000035929">
    <property type="component" value="Unassembled WGS sequence"/>
</dbReference>
<dbReference type="InterPro" id="IPR029063">
    <property type="entry name" value="SAM-dependent_MTases_sf"/>
</dbReference>
<dbReference type="PATRIC" id="fig|270351.6.peg.1897"/>
<protein>
    <submittedName>
        <fullName evidence="5">Methyltransferase</fullName>
    </submittedName>
</protein>
<sequence>MPVTAPLPHLVPSSPPDEQTDRSFLRDVLAGLGAPRKHLSAKYFYDRRGSELFEAITRLPEYYPTRTELAILDHDGPEIAAGLPPGAALVEFGSGSTAKVRRLLPHLTDLAAYVPIDVSEEFLRSEAEELGRDFPRLRIEPVAADFTKPVTLPDDLKDAPKVGFFPGSTIGNFEPETAAALLGSFARTLGAGATLVVGIDLVKDKAVLEAAYDDSAGVTAAFNLNLLTRINRDLGADFDLNGFAHQAFFDENLGRIEMHLVSRRSQLVTVAGVPFHFASGETIHTENSYKYTVAGFRALARSAGWEHARVWTDPDGLFSVHALTASTIRRH</sequence>
<dbReference type="SUPFAM" id="SSF53335">
    <property type="entry name" value="S-adenosyl-L-methionine-dependent methyltransferases"/>
    <property type="match status" value="1"/>
</dbReference>
<feature type="region of interest" description="Disordered" evidence="3">
    <location>
        <begin position="1"/>
        <end position="20"/>
    </location>
</feature>
<dbReference type="RefSeq" id="WP_048465674.1">
    <property type="nucleotide sequence ID" value="NZ_JBNTQU010000001.1"/>
</dbReference>
<dbReference type="GO" id="GO:0008168">
    <property type="term" value="F:methyltransferase activity"/>
    <property type="evidence" value="ECO:0007669"/>
    <property type="project" value="UniProtKB-KW"/>
</dbReference>
<dbReference type="InterPro" id="IPR051128">
    <property type="entry name" value="EgtD_Methyltrsf_superfamily"/>
</dbReference>
<dbReference type="Pfam" id="PF10017">
    <property type="entry name" value="Methyltransf_33"/>
    <property type="match status" value="1"/>
</dbReference>
<evidence type="ECO:0000313" key="5">
    <source>
        <dbReference type="EMBL" id="KMO30889.1"/>
    </source>
</evidence>
<gene>
    <name evidence="5" type="ORF">VP06_20825</name>
</gene>
<evidence type="ECO:0000256" key="2">
    <source>
        <dbReference type="ARBA" id="ARBA00022679"/>
    </source>
</evidence>
<reference evidence="5 6" key="1">
    <citation type="submission" date="2015-03" db="EMBL/GenBank/DDBJ databases">
        <title>Genome sequencing of Methylobacterium aquaticum DSM16371 type strain.</title>
        <authorList>
            <person name="Chaudhry V."/>
            <person name="Patil P.B."/>
        </authorList>
    </citation>
    <scope>NUCLEOTIDE SEQUENCE [LARGE SCALE GENOMIC DNA]</scope>
    <source>
        <strain evidence="5 6">DSM 16371</strain>
    </source>
</reference>
<name>A0A0J6SB39_9HYPH</name>
<dbReference type="PANTHER" id="PTHR43397">
    <property type="entry name" value="ERGOTHIONEINE BIOSYNTHESIS PROTEIN 1"/>
    <property type="match status" value="1"/>
</dbReference>
<dbReference type="EMBL" id="LABX01000163">
    <property type="protein sequence ID" value="KMO30889.1"/>
    <property type="molecule type" value="Genomic_DNA"/>
</dbReference>
<keyword evidence="2 5" id="KW-0808">Transferase</keyword>
<organism evidence="5 6">
    <name type="scientific">Methylobacterium aquaticum</name>
    <dbReference type="NCBI Taxonomy" id="270351"/>
    <lineage>
        <taxon>Bacteria</taxon>
        <taxon>Pseudomonadati</taxon>
        <taxon>Pseudomonadota</taxon>
        <taxon>Alphaproteobacteria</taxon>
        <taxon>Hyphomicrobiales</taxon>
        <taxon>Methylobacteriaceae</taxon>
        <taxon>Methylobacterium</taxon>
    </lineage>
</organism>
<dbReference type="OrthoDB" id="5289726at2"/>
<evidence type="ECO:0000313" key="6">
    <source>
        <dbReference type="Proteomes" id="UP000035929"/>
    </source>
</evidence>
<keyword evidence="1 5" id="KW-0489">Methyltransferase</keyword>
<proteinExistence type="predicted"/>
<evidence type="ECO:0000256" key="3">
    <source>
        <dbReference type="SAM" id="MobiDB-lite"/>
    </source>
</evidence>
<dbReference type="InterPro" id="IPR017804">
    <property type="entry name" value="MeTrfase_EgtD-like"/>
</dbReference>